<sequence>MSNPSYEAVSASFRILSSLLQDFQPTDLPKITNGSDTVIQMTAVFRASHTIFEGLLKAHRDLSVPMTKNEKRPRITKFKMPSAEDSLRSFEAKFASHQTAKLKKKVTSSTHSNLLPLPIELRYKIWGNVIRPPIGRMNLQHDMGRSDLALARVNREICAEVMYILHHDVELSLRFWDLDQWQSTLDQARSLYKPEDLAITDSEEIYRDQWLLIRDAMFKNLAAVEGAKNHAVGMDPELYVKFCTLTIHFDIPRDIFHGCSYKDSGRRDRLVEYDIRSDWSCFKSSLEKLANACHKDYAPQSPPQTITLEWSMIIEEDSCRWWALRSDLQQHNTKISENFRDLICTWRDCLGGFSAIAKMLEHASPALQVVLKPDPVIDGFRFQFEMDDDDDVITGSVVDVAPSGQPRPGIERVLFKFVRTKLVEFKCEWPEAEVVIID</sequence>
<gene>
    <name evidence="1" type="ORF">FKW77_004528</name>
</gene>
<protein>
    <recommendedName>
        <fullName evidence="3">F-box domain-containing protein</fullName>
    </recommendedName>
</protein>
<evidence type="ECO:0008006" key="3">
    <source>
        <dbReference type="Google" id="ProtNLM"/>
    </source>
</evidence>
<dbReference type="Proteomes" id="UP000316270">
    <property type="component" value="Chromosome 13"/>
</dbReference>
<evidence type="ECO:0000313" key="2">
    <source>
        <dbReference type="Proteomes" id="UP000316270"/>
    </source>
</evidence>
<dbReference type="OrthoDB" id="10440151at2759"/>
<name>A0A517LIL0_9PEZI</name>
<dbReference type="AlphaFoldDB" id="A0A517LIL0"/>
<keyword evidence="2" id="KW-1185">Reference proteome</keyword>
<accession>A0A517LIL0</accession>
<organism evidence="1 2">
    <name type="scientific">Venturia effusa</name>
    <dbReference type="NCBI Taxonomy" id="50376"/>
    <lineage>
        <taxon>Eukaryota</taxon>
        <taxon>Fungi</taxon>
        <taxon>Dikarya</taxon>
        <taxon>Ascomycota</taxon>
        <taxon>Pezizomycotina</taxon>
        <taxon>Dothideomycetes</taxon>
        <taxon>Pleosporomycetidae</taxon>
        <taxon>Venturiales</taxon>
        <taxon>Venturiaceae</taxon>
        <taxon>Venturia</taxon>
    </lineage>
</organism>
<reference evidence="1 2" key="1">
    <citation type="submission" date="2019-07" db="EMBL/GenBank/DDBJ databases">
        <title>Finished genome of Venturia effusa.</title>
        <authorList>
            <person name="Young C.A."/>
            <person name="Cox M.P."/>
            <person name="Ganley A.R.D."/>
            <person name="David W.J."/>
        </authorList>
    </citation>
    <scope>NUCLEOTIDE SEQUENCE [LARGE SCALE GENOMIC DNA]</scope>
    <source>
        <strain evidence="2">albino</strain>
    </source>
</reference>
<evidence type="ECO:0000313" key="1">
    <source>
        <dbReference type="EMBL" id="QDS75480.1"/>
    </source>
</evidence>
<proteinExistence type="predicted"/>
<dbReference type="EMBL" id="CP042197">
    <property type="protein sequence ID" value="QDS75480.1"/>
    <property type="molecule type" value="Genomic_DNA"/>
</dbReference>